<sequence>MAELFLRDSFTTDLSTMDTQQATDALTDHMAIYHRSAERLKTSNPLDAHIKTNFKSGVQGGNMMRHRVIEWLSGLSTFQRQAALTIFDRPWVLLLLQMQQKLNQNGPGNFIILPDIPASSIAVESNTKSVASLSTTHQKGKDKKGRANSNTRRVRGSKVSKVDNDDNLEYNRKIATESVGTLSNGNGSVADGISLPGLCYRKAYGLLLRLKNLISAEQRLIKSVRIFSSQDGVKGVAGCGPQPVFDSLTVTSELAENLNVFLEVVEELSSGGFLEHPLRLVASPWAETRWLQVQGYYSIAAFIANKLEISIWSSYNFSLGSKRFVKNSCSSKTSELLRSNRIPGRCIDILESAAIGQSLHGRKRGCVDWWDTVVSDVKEKTIRFALVAATKSEVINASSSAGNVARNTKPTKRPLEDSRASEYRGSSSKWTSLSDTEADQYKSNPQNSSIDPTLSPLLAGLAALKEVSELGFLPGGSSSSVTNNNRLFFSNLESVQTLSDRILRRSRHVLARVMNEAVEFELLEGEVGAKSLAAESARVGENKRSKEKKKRRRKSSVQKIAEVRNDLTNLADLANQPLEEGELARNEDVKGTALHSQRLKLLNEIVGSPESCTENIQSSKPHFRKSKTYKDKKFTQTESNVDINGEHKDRSQLDKFKANGSHKVDYEISDSNLVTGSCHSCDVGIKSATDPDCNLGEASSKFHSDHCISIIEPTGDNSERVVPDSVDEFHGSVTLKVLSPVEKEPSAGQARSDIFKMSTLRQNLEEPFDKPADDSGKCDLDFQCMNHRAFELCCGPVDVVASAVQLPVNLKPPSTSKAMAFYRTIPELQLLRKEASGNGRKSNSLIAPRIIEEGGIAARDVETTSEPLFDSNMRCGLRSQSLPSGVNSSGKLFTSRPTATFSPEEPVLVHNLKGGPLRSQHNPPAFAMFYSHEWPGYSQVRVSGSTVRPAASERLHLDVVHKRLSASSGSISNTAPAPPGSLEWPPFVHNAYSLAPVVGYSDSNDPKVVTLHSPFPSSPYASRIPPNGQTRIGDYDSEVEERLYDTDLETFESHAGDFEDFDGYVVSEEDERLNDDTTHMKAEDYNQFFGGGVMYWNSADYTGMGYSRPGSMSSDDSSWARREADLSLVLDDIVGIHPLSGSYRGKGSTNSNLSITSPSKPSTSLPLSFDQIAASQVGPRVCLTRSAESDFAANYGSISDDSQAAGPNVDTRMGVVDGVMSDGFMPRLRPIVVVRDNGLTRSMVKTEAVRLREARSPHIVSRGVHRDFCGGRRRQPSPPVIRHAPPPPPPSPVAGLKRRKGWMSARSGRSSPRYWGLTSWWNKDDVDSFDVQAVNRDNVLGNGRSTVVLASTPPIRPGAVPREHSVAMSSSALNQEHMADEALVMQSGVLYNKNPTLHLVITVYHTALHREIETFCLQVAAEKRLRMPFINTAVKKVAHSLQVLWPRSRAKIFGSNATGLALPTSDVDLVVSLPLVRKAREPIKQAGILEGRIDGVKETCLLHAARNLEDQDWIKSLQVIEHTMVPIIRLEAHILPHQCELGDISLSVKETCPMSTSSNTLHGLPTSQESGDFAGKEAPWGSEKDRQNVCLDISFEAPTNTGVRTSELVRELMGQFPPLTPLALVLKQFLADRGLDHAYKGGLSSYCQVLLITRFLQHQQHLGRPSSSQNLGSLFMDFLHFFGYVFDPRSMCVRIRGGGKYVSRDRSPSIDPLYIEDPFDYENNVGSTCFRIQQIVKAFADAYFILEKELFEVFATDEAKVEDNFNLLQKIIPSFVG</sequence>
<feature type="compositionally biased region" description="Pro residues" evidence="3">
    <location>
        <begin position="1276"/>
        <end position="1292"/>
    </location>
</feature>
<dbReference type="SUPFAM" id="SSF81631">
    <property type="entry name" value="PAP/OAS1 substrate-binding domain"/>
    <property type="match status" value="1"/>
</dbReference>
<evidence type="ECO:0000256" key="1">
    <source>
        <dbReference type="ARBA" id="ARBA00022723"/>
    </source>
</evidence>
<dbReference type="InterPro" id="IPR043519">
    <property type="entry name" value="NT_sf"/>
</dbReference>
<keyword evidence="1" id="KW-0479">Metal-binding</keyword>
<feature type="compositionally biased region" description="Basic residues" evidence="3">
    <location>
        <begin position="138"/>
        <end position="158"/>
    </location>
</feature>
<dbReference type="InterPro" id="IPR002058">
    <property type="entry name" value="PAP_assoc"/>
</dbReference>
<dbReference type="GO" id="GO:0043634">
    <property type="term" value="P:polyadenylation-dependent ncRNA catabolic process"/>
    <property type="evidence" value="ECO:0007669"/>
    <property type="project" value="TreeGrafter"/>
</dbReference>
<feature type="region of interest" description="Disordered" evidence="3">
    <location>
        <begin position="1557"/>
        <end position="1578"/>
    </location>
</feature>
<accession>A0A8T0HQX7</accession>
<dbReference type="Pfam" id="PF03828">
    <property type="entry name" value="PAP_assoc"/>
    <property type="match status" value="1"/>
</dbReference>
<proteinExistence type="predicted"/>
<dbReference type="Gene3D" id="3.30.460.10">
    <property type="entry name" value="Beta Polymerase, domain 2"/>
    <property type="match status" value="1"/>
</dbReference>
<dbReference type="GO" id="GO:0005730">
    <property type="term" value="C:nucleolus"/>
    <property type="evidence" value="ECO:0007669"/>
    <property type="project" value="TreeGrafter"/>
</dbReference>
<dbReference type="GO" id="GO:0031499">
    <property type="term" value="C:TRAMP complex"/>
    <property type="evidence" value="ECO:0007669"/>
    <property type="project" value="TreeGrafter"/>
</dbReference>
<dbReference type="InterPro" id="IPR045862">
    <property type="entry name" value="Trf4-like"/>
</dbReference>
<dbReference type="EMBL" id="CM026426">
    <property type="protein sequence ID" value="KAG0573197.1"/>
    <property type="molecule type" value="Genomic_DNA"/>
</dbReference>
<evidence type="ECO:0000259" key="4">
    <source>
        <dbReference type="Pfam" id="PF03828"/>
    </source>
</evidence>
<dbReference type="GO" id="GO:0046872">
    <property type="term" value="F:metal ion binding"/>
    <property type="evidence" value="ECO:0007669"/>
    <property type="project" value="UniProtKB-KW"/>
</dbReference>
<feature type="compositionally biased region" description="Basic and acidic residues" evidence="3">
    <location>
        <begin position="413"/>
        <end position="422"/>
    </location>
</feature>
<dbReference type="PANTHER" id="PTHR23092">
    <property type="entry name" value="POLY(A) RNA POLYMERASE"/>
    <property type="match status" value="1"/>
</dbReference>
<dbReference type="CDD" id="cd05402">
    <property type="entry name" value="NT_PAP_TUTase"/>
    <property type="match status" value="1"/>
</dbReference>
<reference evidence="6" key="1">
    <citation type="submission" date="2020-06" db="EMBL/GenBank/DDBJ databases">
        <title>WGS assembly of Ceratodon purpureus strain R40.</title>
        <authorList>
            <person name="Carey S.B."/>
            <person name="Jenkins J."/>
            <person name="Shu S."/>
            <person name="Lovell J.T."/>
            <person name="Sreedasyam A."/>
            <person name="Maumus F."/>
            <person name="Tiley G.P."/>
            <person name="Fernandez-Pozo N."/>
            <person name="Barry K."/>
            <person name="Chen C."/>
            <person name="Wang M."/>
            <person name="Lipzen A."/>
            <person name="Daum C."/>
            <person name="Saski C.A."/>
            <person name="Payton A.C."/>
            <person name="Mcbreen J.C."/>
            <person name="Conrad R.E."/>
            <person name="Kollar L.M."/>
            <person name="Olsson S."/>
            <person name="Huttunen S."/>
            <person name="Landis J.B."/>
            <person name="Wickett N.J."/>
            <person name="Johnson M.G."/>
            <person name="Rensing S.A."/>
            <person name="Grimwood J."/>
            <person name="Schmutz J."/>
            <person name="Mcdaniel S.F."/>
        </authorList>
    </citation>
    <scope>NUCLEOTIDE SEQUENCE</scope>
    <source>
        <strain evidence="6">R40</strain>
    </source>
</reference>
<organism evidence="6 7">
    <name type="scientific">Ceratodon purpureus</name>
    <name type="common">Fire moss</name>
    <name type="synonym">Dicranum purpureum</name>
    <dbReference type="NCBI Taxonomy" id="3225"/>
    <lineage>
        <taxon>Eukaryota</taxon>
        <taxon>Viridiplantae</taxon>
        <taxon>Streptophyta</taxon>
        <taxon>Embryophyta</taxon>
        <taxon>Bryophyta</taxon>
        <taxon>Bryophytina</taxon>
        <taxon>Bryopsida</taxon>
        <taxon>Dicranidae</taxon>
        <taxon>Pseudoditrichales</taxon>
        <taxon>Ditrichaceae</taxon>
        <taxon>Ceratodon</taxon>
    </lineage>
</organism>
<dbReference type="InterPro" id="IPR054708">
    <property type="entry name" value="MTPAP-like_central"/>
</dbReference>
<feature type="region of interest" description="Disordered" evidence="3">
    <location>
        <begin position="399"/>
        <end position="449"/>
    </location>
</feature>
<evidence type="ECO:0000313" key="6">
    <source>
        <dbReference type="EMBL" id="KAG0573197.1"/>
    </source>
</evidence>
<dbReference type="GO" id="GO:0031123">
    <property type="term" value="P:RNA 3'-end processing"/>
    <property type="evidence" value="ECO:0007669"/>
    <property type="project" value="TreeGrafter"/>
</dbReference>
<dbReference type="Gene3D" id="1.10.1410.10">
    <property type="match status" value="1"/>
</dbReference>
<dbReference type="GO" id="GO:0003729">
    <property type="term" value="F:mRNA binding"/>
    <property type="evidence" value="ECO:0007669"/>
    <property type="project" value="TreeGrafter"/>
</dbReference>
<dbReference type="GO" id="GO:1990817">
    <property type="term" value="F:poly(A) RNA polymerase activity"/>
    <property type="evidence" value="ECO:0007669"/>
    <property type="project" value="InterPro"/>
</dbReference>
<feature type="compositionally biased region" description="Basic residues" evidence="3">
    <location>
        <begin position="545"/>
        <end position="556"/>
    </location>
</feature>
<evidence type="ECO:0000256" key="2">
    <source>
        <dbReference type="ARBA" id="ARBA00022842"/>
    </source>
</evidence>
<dbReference type="Proteomes" id="UP000822688">
    <property type="component" value="Chromosome V"/>
</dbReference>
<evidence type="ECO:0000313" key="7">
    <source>
        <dbReference type="Proteomes" id="UP000822688"/>
    </source>
</evidence>
<evidence type="ECO:0000256" key="3">
    <source>
        <dbReference type="SAM" id="MobiDB-lite"/>
    </source>
</evidence>
<name>A0A8T0HQX7_CERPU</name>
<feature type="region of interest" description="Disordered" evidence="3">
    <location>
        <begin position="535"/>
        <end position="558"/>
    </location>
</feature>
<keyword evidence="2" id="KW-0460">Magnesium</keyword>
<feature type="domain" description="PAP-associated" evidence="4">
    <location>
        <begin position="1670"/>
        <end position="1723"/>
    </location>
</feature>
<evidence type="ECO:0000259" key="5">
    <source>
        <dbReference type="Pfam" id="PF22600"/>
    </source>
</evidence>
<dbReference type="PANTHER" id="PTHR23092:SF48">
    <property type="entry name" value="NUCLEOTIDYLTRANSFERASE FAMILY PROTEIN"/>
    <property type="match status" value="1"/>
</dbReference>
<comment type="caution">
    <text evidence="6">The sequence shown here is derived from an EMBL/GenBank/DDBJ whole genome shotgun (WGS) entry which is preliminary data.</text>
</comment>
<feature type="compositionally biased region" description="Polar residues" evidence="3">
    <location>
        <begin position="424"/>
        <end position="449"/>
    </location>
</feature>
<keyword evidence="7" id="KW-1185">Reference proteome</keyword>
<gene>
    <name evidence="6" type="ORF">KC19_VG157000</name>
</gene>
<evidence type="ECO:0008006" key="8">
    <source>
        <dbReference type="Google" id="ProtNLM"/>
    </source>
</evidence>
<feature type="region of interest" description="Disordered" evidence="3">
    <location>
        <begin position="1268"/>
        <end position="1311"/>
    </location>
</feature>
<protein>
    <recommendedName>
        <fullName evidence="8">Polymerase nucleotidyl transferase domain-containing protein</fullName>
    </recommendedName>
</protein>
<feature type="compositionally biased region" description="Polar residues" evidence="3">
    <location>
        <begin position="1557"/>
        <end position="1570"/>
    </location>
</feature>
<feature type="region of interest" description="Disordered" evidence="3">
    <location>
        <begin position="130"/>
        <end position="159"/>
    </location>
</feature>
<dbReference type="Pfam" id="PF22600">
    <property type="entry name" value="MTPAP-like_central"/>
    <property type="match status" value="1"/>
</dbReference>
<feature type="compositionally biased region" description="Polar residues" evidence="3">
    <location>
        <begin position="399"/>
        <end position="408"/>
    </location>
</feature>
<feature type="domain" description="Poly(A) RNA polymerase mitochondrial-like central palm" evidence="5">
    <location>
        <begin position="1431"/>
        <end position="1540"/>
    </location>
</feature>
<dbReference type="SUPFAM" id="SSF81301">
    <property type="entry name" value="Nucleotidyltransferase"/>
    <property type="match status" value="1"/>
</dbReference>